<dbReference type="GO" id="GO:0009092">
    <property type="term" value="P:homoserine metabolic process"/>
    <property type="evidence" value="ECO:0007669"/>
    <property type="project" value="TreeGrafter"/>
</dbReference>
<name>A0AAV0B321_PHAPC</name>
<dbReference type="Proteomes" id="UP001153365">
    <property type="component" value="Unassembled WGS sequence"/>
</dbReference>
<evidence type="ECO:0000259" key="3">
    <source>
        <dbReference type="Pfam" id="PF00561"/>
    </source>
</evidence>
<dbReference type="GO" id="GO:0005739">
    <property type="term" value="C:mitochondrion"/>
    <property type="evidence" value="ECO:0007669"/>
    <property type="project" value="TreeGrafter"/>
</dbReference>
<feature type="region of interest" description="Disordered" evidence="2">
    <location>
        <begin position="123"/>
        <end position="151"/>
    </location>
</feature>
<dbReference type="InterPro" id="IPR008220">
    <property type="entry name" value="HAT_MetX-like"/>
</dbReference>
<protein>
    <recommendedName>
        <fullName evidence="3">AB hydrolase-1 domain-containing protein</fullName>
    </recommendedName>
</protein>
<evidence type="ECO:0000313" key="5">
    <source>
        <dbReference type="Proteomes" id="UP001153365"/>
    </source>
</evidence>
<sequence length="172" mass="18738">MVRAQFKLLDHLGISKLFFSVGSSMGGMQSIVTAWLEPQRVQRVVSISGCGRTGPSSIALQYAQRSVQLSSHQKELLSPFLPQPSTSSKETFKPGEPQPRTSVITLSPMRVVQQEEIVEVLAKEEEEDDDAGVGVGVVVGEDGDDNLPGQRQCCRRVRSGMSDKSISVSTKY</sequence>
<evidence type="ECO:0000313" key="4">
    <source>
        <dbReference type="EMBL" id="CAH7676857.1"/>
    </source>
</evidence>
<organism evidence="4 5">
    <name type="scientific">Phakopsora pachyrhizi</name>
    <name type="common">Asian soybean rust disease fungus</name>
    <dbReference type="NCBI Taxonomy" id="170000"/>
    <lineage>
        <taxon>Eukaryota</taxon>
        <taxon>Fungi</taxon>
        <taxon>Dikarya</taxon>
        <taxon>Basidiomycota</taxon>
        <taxon>Pucciniomycotina</taxon>
        <taxon>Pucciniomycetes</taxon>
        <taxon>Pucciniales</taxon>
        <taxon>Phakopsoraceae</taxon>
        <taxon>Phakopsora</taxon>
    </lineage>
</organism>
<comment type="caution">
    <text evidence="4">The sequence shown here is derived from an EMBL/GenBank/DDBJ whole genome shotgun (WGS) entry which is preliminary data.</text>
</comment>
<dbReference type="Pfam" id="PF00561">
    <property type="entry name" value="Abhydrolase_1"/>
    <property type="match status" value="1"/>
</dbReference>
<dbReference type="AlphaFoldDB" id="A0AAV0B321"/>
<dbReference type="Gene3D" id="3.40.50.1820">
    <property type="entry name" value="alpha/beta hydrolase"/>
    <property type="match status" value="1"/>
</dbReference>
<gene>
    <name evidence="4" type="ORF">PPACK8108_LOCUS11960</name>
</gene>
<evidence type="ECO:0000256" key="1">
    <source>
        <dbReference type="ARBA" id="ARBA00006886"/>
    </source>
</evidence>
<dbReference type="GO" id="GO:0009001">
    <property type="term" value="F:serine O-acetyltransferase activity"/>
    <property type="evidence" value="ECO:0007669"/>
    <property type="project" value="TreeGrafter"/>
</dbReference>
<accession>A0AAV0B321</accession>
<dbReference type="PANTHER" id="PTHR32268:SF16">
    <property type="entry name" value="SERINE O-SUCCINYLTRANSFERASE"/>
    <property type="match status" value="1"/>
</dbReference>
<dbReference type="GO" id="GO:0004414">
    <property type="term" value="F:homoserine O-acetyltransferase activity"/>
    <property type="evidence" value="ECO:0007669"/>
    <property type="project" value="TreeGrafter"/>
</dbReference>
<feature type="region of interest" description="Disordered" evidence="2">
    <location>
        <begin position="79"/>
        <end position="101"/>
    </location>
</feature>
<dbReference type="InterPro" id="IPR000073">
    <property type="entry name" value="AB_hydrolase_1"/>
</dbReference>
<feature type="domain" description="AB hydrolase-1" evidence="3">
    <location>
        <begin position="7"/>
        <end position="53"/>
    </location>
</feature>
<dbReference type="SUPFAM" id="SSF53474">
    <property type="entry name" value="alpha/beta-Hydrolases"/>
    <property type="match status" value="1"/>
</dbReference>
<dbReference type="PANTHER" id="PTHR32268">
    <property type="entry name" value="HOMOSERINE O-ACETYLTRANSFERASE"/>
    <property type="match status" value="1"/>
</dbReference>
<dbReference type="InterPro" id="IPR029058">
    <property type="entry name" value="AB_hydrolase_fold"/>
</dbReference>
<reference evidence="4" key="1">
    <citation type="submission" date="2022-06" db="EMBL/GenBank/DDBJ databases">
        <authorList>
            <consortium name="SYNGENTA / RWTH Aachen University"/>
        </authorList>
    </citation>
    <scope>NUCLEOTIDE SEQUENCE</scope>
</reference>
<proteinExistence type="inferred from homology"/>
<dbReference type="GO" id="GO:0006535">
    <property type="term" value="P:cysteine biosynthetic process from serine"/>
    <property type="evidence" value="ECO:0007669"/>
    <property type="project" value="TreeGrafter"/>
</dbReference>
<dbReference type="EMBL" id="CALTRL010002824">
    <property type="protein sequence ID" value="CAH7676857.1"/>
    <property type="molecule type" value="Genomic_DNA"/>
</dbReference>
<comment type="similarity">
    <text evidence="1">Belongs to the AB hydrolase superfamily. MetX family.</text>
</comment>
<dbReference type="GO" id="GO:0009086">
    <property type="term" value="P:methionine biosynthetic process"/>
    <property type="evidence" value="ECO:0007669"/>
    <property type="project" value="TreeGrafter"/>
</dbReference>
<evidence type="ECO:0000256" key="2">
    <source>
        <dbReference type="SAM" id="MobiDB-lite"/>
    </source>
</evidence>
<keyword evidence="5" id="KW-1185">Reference proteome</keyword>